<dbReference type="GO" id="GO:0019239">
    <property type="term" value="F:deaminase activity"/>
    <property type="evidence" value="ECO:0007669"/>
    <property type="project" value="TreeGrafter"/>
</dbReference>
<dbReference type="GO" id="GO:0005829">
    <property type="term" value="C:cytosol"/>
    <property type="evidence" value="ECO:0007669"/>
    <property type="project" value="TreeGrafter"/>
</dbReference>
<dbReference type="InterPro" id="IPR035959">
    <property type="entry name" value="RutC-like_sf"/>
</dbReference>
<sequence length="126" mass="13731">MKVVNSPLAPDAVGPYSQAIKTNGLIFLSGQIGLDKETGQLVDGLEKQTQQAFKNISYVLESEDLTLANIVKVTVLLSDIQHFDKVNEIYAQQFKAPYPARSAFAVRDLPLGALVEIEVIAEVEKG</sequence>
<dbReference type="Gene3D" id="3.30.1330.40">
    <property type="entry name" value="RutC-like"/>
    <property type="match status" value="1"/>
</dbReference>
<dbReference type="CDD" id="cd00448">
    <property type="entry name" value="YjgF_YER057c_UK114_family"/>
    <property type="match status" value="1"/>
</dbReference>
<dbReference type="Pfam" id="PF01042">
    <property type="entry name" value="Ribonuc_L-PSP"/>
    <property type="match status" value="1"/>
</dbReference>
<dbReference type="PANTHER" id="PTHR11803:SF58">
    <property type="entry name" value="PROTEIN HMF1-RELATED"/>
    <property type="match status" value="1"/>
</dbReference>
<gene>
    <name evidence="2" type="ORF">GIY11_04550</name>
</gene>
<name>A0A844BT58_9LACT</name>
<proteinExistence type="inferred from homology"/>
<dbReference type="InterPro" id="IPR006175">
    <property type="entry name" value="YjgF/YER057c/UK114"/>
</dbReference>
<dbReference type="AlphaFoldDB" id="A0A844BT58"/>
<comment type="caution">
    <text evidence="2">The sequence shown here is derived from an EMBL/GenBank/DDBJ whole genome shotgun (WGS) entry which is preliminary data.</text>
</comment>
<dbReference type="RefSeq" id="WP_153861677.1">
    <property type="nucleotide sequence ID" value="NZ_WJQR01000003.1"/>
</dbReference>
<comment type="similarity">
    <text evidence="1">Belongs to the RutC family.</text>
</comment>
<dbReference type="FunFam" id="3.30.1330.40:FF:000001">
    <property type="entry name" value="L-PSP family endoribonuclease"/>
    <property type="match status" value="1"/>
</dbReference>
<dbReference type="SUPFAM" id="SSF55298">
    <property type="entry name" value="YjgF-like"/>
    <property type="match status" value="1"/>
</dbReference>
<evidence type="ECO:0000256" key="1">
    <source>
        <dbReference type="ARBA" id="ARBA00010552"/>
    </source>
</evidence>
<dbReference type="EMBL" id="WJQR01000003">
    <property type="protein sequence ID" value="MRI81282.1"/>
    <property type="molecule type" value="Genomic_DNA"/>
</dbReference>
<organism evidence="2 3">
    <name type="scientific">Fundicoccus ignavus</name>
    <dbReference type="NCBI Taxonomy" id="2664442"/>
    <lineage>
        <taxon>Bacteria</taxon>
        <taxon>Bacillati</taxon>
        <taxon>Bacillota</taxon>
        <taxon>Bacilli</taxon>
        <taxon>Lactobacillales</taxon>
        <taxon>Aerococcaceae</taxon>
        <taxon>Fundicoccus</taxon>
    </lineage>
</organism>
<dbReference type="PROSITE" id="PS01094">
    <property type="entry name" value="UPF0076"/>
    <property type="match status" value="1"/>
</dbReference>
<dbReference type="PANTHER" id="PTHR11803">
    <property type="entry name" value="2-IMINOBUTANOATE/2-IMINOPROPANOATE DEAMINASE RIDA"/>
    <property type="match status" value="1"/>
</dbReference>
<evidence type="ECO:0000313" key="2">
    <source>
        <dbReference type="EMBL" id="MRI81282.1"/>
    </source>
</evidence>
<accession>A0A844BT58</accession>
<dbReference type="NCBIfam" id="TIGR00004">
    <property type="entry name" value="Rid family detoxifying hydrolase"/>
    <property type="match status" value="1"/>
</dbReference>
<reference evidence="2 3" key="1">
    <citation type="submission" date="2019-11" db="EMBL/GenBank/DDBJ databases">
        <title>Characterisation of Fundicoccus ignavus gen. nov. sp. nov., a novel genus of the family Aerococcaceae isolated from bulk tank milk.</title>
        <authorList>
            <person name="Siebert A."/>
            <person name="Huptas C."/>
            <person name="Wenning M."/>
            <person name="Scherer S."/>
            <person name="Doll E.V."/>
        </authorList>
    </citation>
    <scope>NUCLEOTIDE SEQUENCE [LARGE SCALE GENOMIC DNA]</scope>
    <source>
        <strain evidence="2 3">DSM 109653</strain>
    </source>
</reference>
<dbReference type="Proteomes" id="UP000469870">
    <property type="component" value="Unassembled WGS sequence"/>
</dbReference>
<evidence type="ECO:0000313" key="3">
    <source>
        <dbReference type="Proteomes" id="UP000469870"/>
    </source>
</evidence>
<dbReference type="InterPro" id="IPR006056">
    <property type="entry name" value="RidA"/>
</dbReference>
<dbReference type="InterPro" id="IPR019897">
    <property type="entry name" value="RidA_CS"/>
</dbReference>
<protein>
    <submittedName>
        <fullName evidence="2">RidA family protein</fullName>
    </submittedName>
</protein>